<evidence type="ECO:0000256" key="3">
    <source>
        <dbReference type="ARBA" id="ARBA00022679"/>
    </source>
</evidence>
<dbReference type="InterPro" id="IPR036554">
    <property type="entry name" value="GHMP_kinase_C_sf"/>
</dbReference>
<dbReference type="PATRIC" id="fig|1291734.4.peg.1178"/>
<dbReference type="SUPFAM" id="SSF55060">
    <property type="entry name" value="GHMP Kinase, C-terminal domain"/>
    <property type="match status" value="1"/>
</dbReference>
<name>A0A0R1JZF4_9LACO</name>
<evidence type="ECO:0000256" key="7">
    <source>
        <dbReference type="ARBA" id="ARBA00022842"/>
    </source>
</evidence>
<evidence type="ECO:0000313" key="13">
    <source>
        <dbReference type="Proteomes" id="UP000051804"/>
    </source>
</evidence>
<dbReference type="GO" id="GO:0019287">
    <property type="term" value="P:isopentenyl diphosphate biosynthetic process, mevalonate pathway"/>
    <property type="evidence" value="ECO:0007669"/>
    <property type="project" value="UniProtKB-UniPathway"/>
</dbReference>
<dbReference type="PRINTS" id="PR00959">
    <property type="entry name" value="MEVGALKINASE"/>
</dbReference>
<evidence type="ECO:0000259" key="11">
    <source>
        <dbReference type="Pfam" id="PF08544"/>
    </source>
</evidence>
<keyword evidence="7" id="KW-0460">Magnesium</keyword>
<keyword evidence="3" id="KW-0808">Transferase</keyword>
<dbReference type="Pfam" id="PF00288">
    <property type="entry name" value="GHMP_kinases_N"/>
    <property type="match status" value="1"/>
</dbReference>
<sequence length="316" mass="31707">MKTGSGRATAKIILIGEHAVVYGQPAIALPVASVPLTATLTPTTDGQQVVTSSFYQGSLTAVGSSRFAAIATLLRRLLTFFGAPHAGFHLTITSALPAERGMGSSAATAVAVTRAVYDAFDTPLAAATLLNWAAQSERLLHGNPSGLDAATASAKRPQWFIKGQPPLPLALPTRGSLVIADTGIPGQTKAAVAAVASALAANPAPTQAHIAAIGAATRRAAIALADSDLPALGRELNVAQTHLVALGVSHPRLARLIDAATAAGALGAKLTGSGQGGCMIALADSPAAAEQIRAAVTAAGAVATWQLNFAESEARS</sequence>
<evidence type="ECO:0000256" key="1">
    <source>
        <dbReference type="ARBA" id="ARBA00022490"/>
    </source>
</evidence>
<evidence type="ECO:0000256" key="4">
    <source>
        <dbReference type="ARBA" id="ARBA00022741"/>
    </source>
</evidence>
<protein>
    <submittedName>
        <fullName evidence="12">Mevalonate kinase</fullName>
    </submittedName>
</protein>
<dbReference type="InterPro" id="IPR006204">
    <property type="entry name" value="GHMP_kinase_N_dom"/>
</dbReference>
<dbReference type="NCBIfam" id="TIGR00549">
    <property type="entry name" value="mevalon_kin"/>
    <property type="match status" value="1"/>
</dbReference>
<dbReference type="Proteomes" id="UP000051804">
    <property type="component" value="Unassembled WGS sequence"/>
</dbReference>
<dbReference type="UniPathway" id="UPA00057">
    <property type="reaction ID" value="UER00098"/>
</dbReference>
<feature type="domain" description="GHMP kinase C-terminal" evidence="11">
    <location>
        <begin position="222"/>
        <end position="300"/>
    </location>
</feature>
<comment type="caution">
    <text evidence="12">The sequence shown here is derived from an EMBL/GenBank/DDBJ whole genome shotgun (WGS) entry which is preliminary data.</text>
</comment>
<dbReference type="InterPro" id="IPR013750">
    <property type="entry name" value="GHMP_kinase_C_dom"/>
</dbReference>
<dbReference type="Gene3D" id="3.30.230.10">
    <property type="match status" value="1"/>
</dbReference>
<keyword evidence="4" id="KW-0547">Nucleotide-binding</keyword>
<dbReference type="OrthoDB" id="9764892at2"/>
<evidence type="ECO:0000259" key="10">
    <source>
        <dbReference type="Pfam" id="PF00288"/>
    </source>
</evidence>
<evidence type="ECO:0000256" key="2">
    <source>
        <dbReference type="ARBA" id="ARBA00022516"/>
    </source>
</evidence>
<dbReference type="InterPro" id="IPR006205">
    <property type="entry name" value="Mev_gal_kin"/>
</dbReference>
<dbReference type="Gene3D" id="3.30.70.890">
    <property type="entry name" value="GHMP kinase, C-terminal domain"/>
    <property type="match status" value="1"/>
</dbReference>
<comment type="pathway">
    <text evidence="9">Isoprenoid biosynthesis; isopentenyl diphosphate biosynthesis via mevalonate pathway; isopentenyl diphosphate from (R)-mevalonate: step 1/3.</text>
</comment>
<keyword evidence="8" id="KW-0443">Lipid metabolism</keyword>
<dbReference type="STRING" id="1291734.FD02_GL001148"/>
<dbReference type="GO" id="GO:0005829">
    <property type="term" value="C:cytosol"/>
    <property type="evidence" value="ECO:0007669"/>
    <property type="project" value="TreeGrafter"/>
</dbReference>
<feature type="domain" description="GHMP kinase N-terminal" evidence="10">
    <location>
        <begin position="76"/>
        <end position="152"/>
    </location>
</feature>
<dbReference type="PANTHER" id="PTHR43290:SF2">
    <property type="entry name" value="MEVALONATE KINASE"/>
    <property type="match status" value="1"/>
</dbReference>
<dbReference type="GO" id="GO:0004496">
    <property type="term" value="F:mevalonate kinase activity"/>
    <property type="evidence" value="ECO:0007669"/>
    <property type="project" value="InterPro"/>
</dbReference>
<keyword evidence="1" id="KW-0963">Cytoplasm</keyword>
<evidence type="ECO:0000313" key="12">
    <source>
        <dbReference type="EMBL" id="KRK73290.1"/>
    </source>
</evidence>
<evidence type="ECO:0000256" key="9">
    <source>
        <dbReference type="ARBA" id="ARBA00029438"/>
    </source>
</evidence>
<accession>A0A0R1JZF4</accession>
<dbReference type="AlphaFoldDB" id="A0A0R1JZF4"/>
<keyword evidence="5 12" id="KW-0418">Kinase</keyword>
<dbReference type="RefSeq" id="WP_056950545.1">
    <property type="nucleotide sequence ID" value="NZ_AZDJ01000013.1"/>
</dbReference>
<reference evidence="12 13" key="1">
    <citation type="journal article" date="2015" name="Genome Announc.">
        <title>Expanding the biotechnology potential of lactobacilli through comparative genomics of 213 strains and associated genera.</title>
        <authorList>
            <person name="Sun Z."/>
            <person name="Harris H.M."/>
            <person name="McCann A."/>
            <person name="Guo C."/>
            <person name="Argimon S."/>
            <person name="Zhang W."/>
            <person name="Yang X."/>
            <person name="Jeffery I.B."/>
            <person name="Cooney J.C."/>
            <person name="Kagawa T.F."/>
            <person name="Liu W."/>
            <person name="Song Y."/>
            <person name="Salvetti E."/>
            <person name="Wrobel A."/>
            <person name="Rasinkangas P."/>
            <person name="Parkhill J."/>
            <person name="Rea M.C."/>
            <person name="O'Sullivan O."/>
            <person name="Ritari J."/>
            <person name="Douillard F.P."/>
            <person name="Paul Ross R."/>
            <person name="Yang R."/>
            <person name="Briner A.E."/>
            <person name="Felis G.E."/>
            <person name="de Vos W.M."/>
            <person name="Barrangou R."/>
            <person name="Klaenhammer T.R."/>
            <person name="Caufield P.W."/>
            <person name="Cui Y."/>
            <person name="Zhang H."/>
            <person name="O'Toole P.W."/>
        </authorList>
    </citation>
    <scope>NUCLEOTIDE SEQUENCE [LARGE SCALE GENOMIC DNA]</scope>
    <source>
        <strain evidence="12 13">JCM 17158</strain>
    </source>
</reference>
<dbReference type="GO" id="GO:0005524">
    <property type="term" value="F:ATP binding"/>
    <property type="evidence" value="ECO:0007669"/>
    <property type="project" value="UniProtKB-KW"/>
</dbReference>
<dbReference type="Pfam" id="PF08544">
    <property type="entry name" value="GHMP_kinases_C"/>
    <property type="match status" value="1"/>
</dbReference>
<dbReference type="PANTHER" id="PTHR43290">
    <property type="entry name" value="MEVALONATE KINASE"/>
    <property type="match status" value="1"/>
</dbReference>
<keyword evidence="6" id="KW-0067">ATP-binding</keyword>
<keyword evidence="2" id="KW-0444">Lipid biosynthesis</keyword>
<evidence type="ECO:0000256" key="8">
    <source>
        <dbReference type="ARBA" id="ARBA00023098"/>
    </source>
</evidence>
<dbReference type="InterPro" id="IPR020568">
    <property type="entry name" value="Ribosomal_Su5_D2-typ_SF"/>
</dbReference>
<proteinExistence type="predicted"/>
<dbReference type="EMBL" id="AZDJ01000013">
    <property type="protein sequence ID" value="KRK73290.1"/>
    <property type="molecule type" value="Genomic_DNA"/>
</dbReference>
<dbReference type="SUPFAM" id="SSF54211">
    <property type="entry name" value="Ribosomal protein S5 domain 2-like"/>
    <property type="match status" value="1"/>
</dbReference>
<evidence type="ECO:0000256" key="6">
    <source>
        <dbReference type="ARBA" id="ARBA00022840"/>
    </source>
</evidence>
<evidence type="ECO:0000256" key="5">
    <source>
        <dbReference type="ARBA" id="ARBA00022777"/>
    </source>
</evidence>
<keyword evidence="13" id="KW-1185">Reference proteome</keyword>
<organism evidence="12 13">
    <name type="scientific">Lacticaseibacillus nasuensis JCM 17158</name>
    <dbReference type="NCBI Taxonomy" id="1291734"/>
    <lineage>
        <taxon>Bacteria</taxon>
        <taxon>Bacillati</taxon>
        <taxon>Bacillota</taxon>
        <taxon>Bacilli</taxon>
        <taxon>Lactobacillales</taxon>
        <taxon>Lactobacillaceae</taxon>
        <taxon>Lacticaseibacillus</taxon>
    </lineage>
</organism>
<dbReference type="InterPro" id="IPR014721">
    <property type="entry name" value="Ribsml_uS5_D2-typ_fold_subgr"/>
</dbReference>
<gene>
    <name evidence="12" type="ORF">FD02_GL001148</name>
</gene>